<keyword evidence="3" id="KW-0969">Cilium</keyword>
<protein>
    <submittedName>
        <fullName evidence="3">Flagellar hook-length control protein FliK</fullName>
    </submittedName>
</protein>
<reference evidence="3 4" key="1">
    <citation type="submission" date="2020-08" db="EMBL/GenBank/DDBJ databases">
        <authorList>
            <person name="Liu C."/>
            <person name="Sun Q."/>
        </authorList>
    </citation>
    <scope>NUCLEOTIDE SEQUENCE [LARGE SCALE GENOMIC DNA]</scope>
    <source>
        <strain evidence="3 4">NSJ-4</strain>
    </source>
</reference>
<evidence type="ECO:0000256" key="1">
    <source>
        <dbReference type="SAM" id="MobiDB-lite"/>
    </source>
</evidence>
<dbReference type="Proteomes" id="UP000515819">
    <property type="component" value="Chromosome"/>
</dbReference>
<evidence type="ECO:0000313" key="4">
    <source>
        <dbReference type="Proteomes" id="UP000515819"/>
    </source>
</evidence>
<feature type="compositionally biased region" description="Basic and acidic residues" evidence="1">
    <location>
        <begin position="74"/>
        <end position="107"/>
    </location>
</feature>
<dbReference type="InterPro" id="IPR021136">
    <property type="entry name" value="Flagellar_hook_control-like_C"/>
</dbReference>
<proteinExistence type="predicted"/>
<dbReference type="RefSeq" id="WP_249320881.1">
    <property type="nucleotide sequence ID" value="NZ_CP060632.1"/>
</dbReference>
<feature type="region of interest" description="Disordered" evidence="1">
    <location>
        <begin position="1"/>
        <end position="30"/>
    </location>
</feature>
<gene>
    <name evidence="3" type="ORF">H9Q76_07420</name>
</gene>
<sequence length="467" mass="50194">MIVGIQSGGIGKVDMSQTGGTTDKSKSKDKASGTFADLMNLAATNSNTTTQTANSATMKNDVDAVKQTDTTVSGEKKQSDLNKYTRSDAKTETTRTTGAEKAKRNEAPQEAEGDDLKAELLSNKLKKLLNVDDETLQNLLQTAGLTMQDLLDPAVMKDFILQINDATSVDLLIDESLNNLMQQAMQLLDEVLNVVDETVISTEVPVEELLPEESASAQTEPQETVVDAEKPQTVEANAETVAQTTPEEDVTRTSGKSVETQTVDTEVQVTVQTEDAGDSDASADMMKQSAEGVISNLNQAMAQATGEEIAATPFDTSVTQTDIVRQVVDEIRVNLSKDVTSMTLQLNPEQLGKVQIHVSTKNGVMQAQIIAETEAAKAAVESGLAVLKEAFENQDLKVDAIEVMVGTPDYFMEESGAEAQMEQKEQKSGNSTGPVNFTGNSDDDIIEDVSLETEMMKAQGNQVNYMA</sequence>
<feature type="compositionally biased region" description="Gly residues" evidence="1">
    <location>
        <begin position="1"/>
        <end position="11"/>
    </location>
</feature>
<dbReference type="Gene3D" id="3.30.750.140">
    <property type="match status" value="1"/>
</dbReference>
<dbReference type="CDD" id="cd17470">
    <property type="entry name" value="T3SS_Flik_C"/>
    <property type="match status" value="1"/>
</dbReference>
<feature type="region of interest" description="Disordered" evidence="1">
    <location>
        <begin position="67"/>
        <end position="114"/>
    </location>
</feature>
<keyword evidence="4" id="KW-1185">Reference proteome</keyword>
<dbReference type="AlphaFoldDB" id="A0A7G9FJ59"/>
<feature type="domain" description="Flagellar hook-length control protein-like C-terminal" evidence="2">
    <location>
        <begin position="331"/>
        <end position="408"/>
    </location>
</feature>
<keyword evidence="3" id="KW-0966">Cell projection</keyword>
<dbReference type="Pfam" id="PF02120">
    <property type="entry name" value="Flg_hook"/>
    <property type="match status" value="1"/>
</dbReference>
<keyword evidence="3" id="KW-0282">Flagellum</keyword>
<dbReference type="EMBL" id="CP060632">
    <property type="protein sequence ID" value="QNL98590.1"/>
    <property type="molecule type" value="Genomic_DNA"/>
</dbReference>
<dbReference type="KEGG" id="wcp:H9Q76_07420"/>
<organism evidence="3 4">
    <name type="scientific">Wujia chipingensis</name>
    <dbReference type="NCBI Taxonomy" id="2763670"/>
    <lineage>
        <taxon>Bacteria</taxon>
        <taxon>Bacillati</taxon>
        <taxon>Bacillota</taxon>
        <taxon>Clostridia</taxon>
        <taxon>Lachnospirales</taxon>
        <taxon>Lachnospiraceae</taxon>
        <taxon>Wujia</taxon>
    </lineage>
</organism>
<dbReference type="InterPro" id="IPR038610">
    <property type="entry name" value="FliK-like_C_sf"/>
</dbReference>
<evidence type="ECO:0000259" key="2">
    <source>
        <dbReference type="Pfam" id="PF02120"/>
    </source>
</evidence>
<name>A0A7G9FJ59_9FIRM</name>
<feature type="compositionally biased region" description="Polar residues" evidence="1">
    <location>
        <begin position="428"/>
        <end position="440"/>
    </location>
</feature>
<accession>A0A7G9FJ59</accession>
<feature type="region of interest" description="Disordered" evidence="1">
    <location>
        <begin position="415"/>
        <end position="442"/>
    </location>
</feature>
<evidence type="ECO:0000313" key="3">
    <source>
        <dbReference type="EMBL" id="QNL98590.1"/>
    </source>
</evidence>
<feature type="region of interest" description="Disordered" evidence="1">
    <location>
        <begin position="239"/>
        <end position="262"/>
    </location>
</feature>